<evidence type="ECO:0000313" key="1">
    <source>
        <dbReference type="EMBL" id="AGK56798.1"/>
    </source>
</evidence>
<dbReference type="AlphaFoldDB" id="N0B1G3"/>
<dbReference type="Proteomes" id="UP000005952">
    <property type="component" value="Chromosome"/>
</dbReference>
<accession>N0B1G3</accession>
<dbReference type="KEGG" id="hdt:HYPDE_25568"/>
<keyword evidence="2" id="KW-1185">Reference proteome</keyword>
<protein>
    <submittedName>
        <fullName evidence="1">Uncharacterized protein</fullName>
    </submittedName>
</protein>
<organism evidence="1 2">
    <name type="scientific">Hyphomicrobium denitrificans 1NES1</name>
    <dbReference type="NCBI Taxonomy" id="670307"/>
    <lineage>
        <taxon>Bacteria</taxon>
        <taxon>Pseudomonadati</taxon>
        <taxon>Pseudomonadota</taxon>
        <taxon>Alphaproteobacteria</taxon>
        <taxon>Hyphomicrobiales</taxon>
        <taxon>Hyphomicrobiaceae</taxon>
        <taxon>Hyphomicrobium</taxon>
    </lineage>
</organism>
<reference evidence="1 2" key="1">
    <citation type="journal article" date="2013" name="Genome Announc.">
        <title>Genome sequences for three denitrifying bacterial strains isolated from a uranium- and nitrate-contaminated subsurface environment.</title>
        <authorList>
            <person name="Venkatramanan R."/>
            <person name="Prakash O."/>
            <person name="Woyke T."/>
            <person name="Chain P."/>
            <person name="Goodwin L.A."/>
            <person name="Watson D."/>
            <person name="Brooks S."/>
            <person name="Kostka J.E."/>
            <person name="Green S.J."/>
        </authorList>
    </citation>
    <scope>NUCLEOTIDE SEQUENCE [LARGE SCALE GENOMIC DNA]</scope>
    <source>
        <strain evidence="1 2">1NES1</strain>
    </source>
</reference>
<gene>
    <name evidence="1" type="ORF">HYPDE_25568</name>
</gene>
<sequence length="84" mass="9934">MLDLWRLRRTREEAMIAKSVFFRAEERRILGRIKGASLRQTKHRQPDGRQADDHVCFYAGGEMRTRHRLRSIPTKVITQAARET</sequence>
<dbReference type="EMBL" id="CP005587">
    <property type="protein sequence ID" value="AGK56798.1"/>
    <property type="molecule type" value="Genomic_DNA"/>
</dbReference>
<proteinExistence type="predicted"/>
<dbReference type="HOGENOM" id="CLU_2523050_0_0_5"/>
<name>N0B1G3_9HYPH</name>
<evidence type="ECO:0000313" key="2">
    <source>
        <dbReference type="Proteomes" id="UP000005952"/>
    </source>
</evidence>